<evidence type="ECO:0000313" key="2">
    <source>
        <dbReference type="Proteomes" id="UP000317369"/>
    </source>
</evidence>
<sequence>MLQKGFIDMLFILLCATIVLLSESVRIGTVDAKPAKVGGGAVTDISVNQVRIVIVRPDELIFEEQPYGNMTDIAKANQWLGDECAVLIPSIENVTHHRMMDVWSSFQEAGYQVKFGAKAVNDEQSVPTRTVASTGSEQ</sequence>
<reference evidence="1 2" key="1">
    <citation type="submission" date="2019-02" db="EMBL/GenBank/DDBJ databases">
        <title>Deep-cultivation of Planctomycetes and their phenomic and genomic characterization uncovers novel biology.</title>
        <authorList>
            <person name="Wiegand S."/>
            <person name="Jogler M."/>
            <person name="Boedeker C."/>
            <person name="Pinto D."/>
            <person name="Vollmers J."/>
            <person name="Rivas-Marin E."/>
            <person name="Kohn T."/>
            <person name="Peeters S.H."/>
            <person name="Heuer A."/>
            <person name="Rast P."/>
            <person name="Oberbeckmann S."/>
            <person name="Bunk B."/>
            <person name="Jeske O."/>
            <person name="Meyerdierks A."/>
            <person name="Storesund J.E."/>
            <person name="Kallscheuer N."/>
            <person name="Luecker S."/>
            <person name="Lage O.M."/>
            <person name="Pohl T."/>
            <person name="Merkel B.J."/>
            <person name="Hornburger P."/>
            <person name="Mueller R.-W."/>
            <person name="Bruemmer F."/>
            <person name="Labrenz M."/>
            <person name="Spormann A.M."/>
            <person name="Op den Camp H."/>
            <person name="Overmann J."/>
            <person name="Amann R."/>
            <person name="Jetten M.S.M."/>
            <person name="Mascher T."/>
            <person name="Medema M.H."/>
            <person name="Devos D.P."/>
            <person name="Kaster A.-K."/>
            <person name="Ovreas L."/>
            <person name="Rohde M."/>
            <person name="Galperin M.Y."/>
            <person name="Jogler C."/>
        </authorList>
    </citation>
    <scope>NUCLEOTIDE SEQUENCE [LARGE SCALE GENOMIC DNA]</scope>
    <source>
        <strain evidence="1 2">KS4</strain>
    </source>
</reference>
<accession>A0A517YP98</accession>
<dbReference type="KEGG" id="pcor:KS4_00650"/>
<dbReference type="RefSeq" id="WP_145072943.1">
    <property type="nucleotide sequence ID" value="NZ_CP036425.1"/>
</dbReference>
<evidence type="ECO:0000313" key="1">
    <source>
        <dbReference type="EMBL" id="QDU32037.1"/>
    </source>
</evidence>
<name>A0A517YP98_9BACT</name>
<dbReference type="EMBL" id="CP036425">
    <property type="protein sequence ID" value="QDU32037.1"/>
    <property type="molecule type" value="Genomic_DNA"/>
</dbReference>
<organism evidence="1 2">
    <name type="scientific">Poriferisphaera corsica</name>
    <dbReference type="NCBI Taxonomy" id="2528020"/>
    <lineage>
        <taxon>Bacteria</taxon>
        <taxon>Pseudomonadati</taxon>
        <taxon>Planctomycetota</taxon>
        <taxon>Phycisphaerae</taxon>
        <taxon>Phycisphaerales</taxon>
        <taxon>Phycisphaeraceae</taxon>
        <taxon>Poriferisphaera</taxon>
    </lineage>
</organism>
<dbReference type="Proteomes" id="UP000317369">
    <property type="component" value="Chromosome"/>
</dbReference>
<proteinExistence type="predicted"/>
<keyword evidence="2" id="KW-1185">Reference proteome</keyword>
<protein>
    <recommendedName>
        <fullName evidence="3">Biopolymer transporter ExbD</fullName>
    </recommendedName>
</protein>
<evidence type="ECO:0008006" key="3">
    <source>
        <dbReference type="Google" id="ProtNLM"/>
    </source>
</evidence>
<dbReference type="AlphaFoldDB" id="A0A517YP98"/>
<gene>
    <name evidence="1" type="ORF">KS4_00650</name>
</gene>